<sequence>MTHGAPGANEDISCKMLISASNIDSPNLRSRVPAPIPVRKLGSHVAPCFGRSLSEPRFLLRAQSTLCDPHPVIPDGYLPTELQFRPRSPRRAPCLIIGDSECLLSGGPEALSPRLVYSGGPPVSLALQTPFFSLLTCSDATATTIEGVTPTGQEHCRGDARPTPKVPTTPQAPASLPENNKT</sequence>
<evidence type="ECO:0000313" key="3">
    <source>
        <dbReference type="Proteomes" id="UP001066276"/>
    </source>
</evidence>
<accession>A0AAV7L643</accession>
<dbReference type="AlphaFoldDB" id="A0AAV7L643"/>
<keyword evidence="3" id="KW-1185">Reference proteome</keyword>
<dbReference type="EMBL" id="JANPWB010000016">
    <property type="protein sequence ID" value="KAJ1085885.1"/>
    <property type="molecule type" value="Genomic_DNA"/>
</dbReference>
<feature type="compositionally biased region" description="Polar residues" evidence="1">
    <location>
        <begin position="166"/>
        <end position="182"/>
    </location>
</feature>
<evidence type="ECO:0000313" key="2">
    <source>
        <dbReference type="EMBL" id="KAJ1085885.1"/>
    </source>
</evidence>
<name>A0AAV7L643_PLEWA</name>
<organism evidence="2 3">
    <name type="scientific">Pleurodeles waltl</name>
    <name type="common">Iberian ribbed newt</name>
    <dbReference type="NCBI Taxonomy" id="8319"/>
    <lineage>
        <taxon>Eukaryota</taxon>
        <taxon>Metazoa</taxon>
        <taxon>Chordata</taxon>
        <taxon>Craniata</taxon>
        <taxon>Vertebrata</taxon>
        <taxon>Euteleostomi</taxon>
        <taxon>Amphibia</taxon>
        <taxon>Batrachia</taxon>
        <taxon>Caudata</taxon>
        <taxon>Salamandroidea</taxon>
        <taxon>Salamandridae</taxon>
        <taxon>Pleurodelinae</taxon>
        <taxon>Pleurodeles</taxon>
    </lineage>
</organism>
<protein>
    <submittedName>
        <fullName evidence="2">Uncharacterized protein</fullName>
    </submittedName>
</protein>
<gene>
    <name evidence="2" type="ORF">NDU88_006009</name>
</gene>
<comment type="caution">
    <text evidence="2">The sequence shown here is derived from an EMBL/GenBank/DDBJ whole genome shotgun (WGS) entry which is preliminary data.</text>
</comment>
<proteinExistence type="predicted"/>
<evidence type="ECO:0000256" key="1">
    <source>
        <dbReference type="SAM" id="MobiDB-lite"/>
    </source>
</evidence>
<dbReference type="Proteomes" id="UP001066276">
    <property type="component" value="Chromosome 12"/>
</dbReference>
<feature type="region of interest" description="Disordered" evidence="1">
    <location>
        <begin position="148"/>
        <end position="182"/>
    </location>
</feature>
<reference evidence="2" key="1">
    <citation type="journal article" date="2022" name="bioRxiv">
        <title>Sequencing and chromosome-scale assembly of the giantPleurodeles waltlgenome.</title>
        <authorList>
            <person name="Brown T."/>
            <person name="Elewa A."/>
            <person name="Iarovenko S."/>
            <person name="Subramanian E."/>
            <person name="Araus A.J."/>
            <person name="Petzold A."/>
            <person name="Susuki M."/>
            <person name="Suzuki K.-i.T."/>
            <person name="Hayashi T."/>
            <person name="Toyoda A."/>
            <person name="Oliveira C."/>
            <person name="Osipova E."/>
            <person name="Leigh N.D."/>
            <person name="Simon A."/>
            <person name="Yun M.H."/>
        </authorList>
    </citation>
    <scope>NUCLEOTIDE SEQUENCE</scope>
    <source>
        <strain evidence="2">20211129_DDA</strain>
        <tissue evidence="2">Liver</tissue>
    </source>
</reference>